<proteinExistence type="predicted"/>
<keyword evidence="2" id="KW-1185">Reference proteome</keyword>
<sequence>MDENTKKKILKLLSKAKKENPENPAVSCNDLEDELNMDDHELDVYIRDLEYRGYIEYEGSKTYDGQDITLTVKGEKIAKN</sequence>
<protein>
    <recommendedName>
        <fullName evidence="3">ArnR1-like winged helix-turn-helix domain-containing protein</fullName>
    </recommendedName>
</protein>
<dbReference type="HOGENOM" id="CLU_2581442_0_0_2"/>
<reference evidence="2" key="1">
    <citation type="submission" date="2011-02" db="EMBL/GenBank/DDBJ databases">
        <title>Complete sequence of Methanobacterium sp. AL-21.</title>
        <authorList>
            <consortium name="US DOE Joint Genome Institute"/>
            <person name="Lucas S."/>
            <person name="Copeland A."/>
            <person name="Lapidus A."/>
            <person name="Cheng J.-F."/>
            <person name="Goodwin L."/>
            <person name="Pitluck S."/>
            <person name="Chertkov O."/>
            <person name="Detter J.C."/>
            <person name="Han C."/>
            <person name="Tapia R."/>
            <person name="Land M."/>
            <person name="Hauser L."/>
            <person name="Kyrpides N."/>
            <person name="Ivanova N."/>
            <person name="Mikhailova N."/>
            <person name="Pagani I."/>
            <person name="Cadillo-Quiroz H."/>
            <person name="Imachi H."/>
            <person name="Zinder S."/>
            <person name="Liu W."/>
            <person name="Woyke T."/>
        </authorList>
    </citation>
    <scope>NUCLEOTIDE SEQUENCE [LARGE SCALE GENOMIC DNA]</scope>
    <source>
        <strain evidence="2">AL-21</strain>
    </source>
</reference>
<dbReference type="KEGG" id="mel:Metbo_1590"/>
<dbReference type="AlphaFoldDB" id="F0T8Y9"/>
<name>F0T8Y9_METLA</name>
<evidence type="ECO:0008006" key="3">
    <source>
        <dbReference type="Google" id="ProtNLM"/>
    </source>
</evidence>
<dbReference type="OrthoDB" id="379120at2157"/>
<dbReference type="EMBL" id="CP002551">
    <property type="protein sequence ID" value="ADZ09817.1"/>
    <property type="molecule type" value="Genomic_DNA"/>
</dbReference>
<dbReference type="Proteomes" id="UP000007490">
    <property type="component" value="Chromosome"/>
</dbReference>
<dbReference type="InterPro" id="IPR036390">
    <property type="entry name" value="WH_DNA-bd_sf"/>
</dbReference>
<dbReference type="SUPFAM" id="SSF46785">
    <property type="entry name" value="Winged helix' DNA-binding domain"/>
    <property type="match status" value="1"/>
</dbReference>
<evidence type="ECO:0000313" key="1">
    <source>
        <dbReference type="EMBL" id="ADZ09817.1"/>
    </source>
</evidence>
<dbReference type="RefSeq" id="WP_013645168.1">
    <property type="nucleotide sequence ID" value="NC_015216.1"/>
</dbReference>
<evidence type="ECO:0000313" key="2">
    <source>
        <dbReference type="Proteomes" id="UP000007490"/>
    </source>
</evidence>
<reference evidence="1 2" key="2">
    <citation type="journal article" date="2014" name="Int. J. Syst. Evol. Microbiol.">
        <title>Methanobacterium paludis sp. nov. and a novel strain of Methanobacterium lacus isolated from northern peatlands.</title>
        <authorList>
            <person name="Cadillo-Quiroz H."/>
            <person name="Brauer S.L."/>
            <person name="Goodson N."/>
            <person name="Yavitt J.B."/>
            <person name="Zinder S.H."/>
        </authorList>
    </citation>
    <scope>NUCLEOTIDE SEQUENCE [LARGE SCALE GENOMIC DNA]</scope>
    <source>
        <strain evidence="1 2">AL-21</strain>
    </source>
</reference>
<accession>F0T8Y9</accession>
<dbReference type="InterPro" id="IPR036388">
    <property type="entry name" value="WH-like_DNA-bd_sf"/>
</dbReference>
<gene>
    <name evidence="1" type="ordered locus">Metbo_1590</name>
</gene>
<dbReference type="GeneID" id="10278047"/>
<dbReference type="Gene3D" id="1.10.10.10">
    <property type="entry name" value="Winged helix-like DNA-binding domain superfamily/Winged helix DNA-binding domain"/>
    <property type="match status" value="1"/>
</dbReference>
<organism evidence="1 2">
    <name type="scientific">Methanobacterium lacus (strain AL-21)</name>
    <dbReference type="NCBI Taxonomy" id="877455"/>
    <lineage>
        <taxon>Archaea</taxon>
        <taxon>Methanobacteriati</taxon>
        <taxon>Methanobacteriota</taxon>
        <taxon>Methanomada group</taxon>
        <taxon>Methanobacteria</taxon>
        <taxon>Methanobacteriales</taxon>
        <taxon>Methanobacteriaceae</taxon>
        <taxon>Methanobacterium</taxon>
    </lineage>
</organism>